<gene>
    <name evidence="1" type="ORF">MON38_02645</name>
</gene>
<evidence type="ECO:0000313" key="1">
    <source>
        <dbReference type="EMBL" id="MCI1186302.1"/>
    </source>
</evidence>
<sequence>MRNIIKQIPIIGSLARSIKKKLFPAEAFTTSEEYWIKRYAQGGNSGAGSYNNLAAFKGEILNSFVARHHIKSVIEFGCGDGNQLTYFKFPAYTGFDVSEVAINNCRNLFKDDSSKQFFHVSQAGSHQAELTLSLDVIYHLIEDTTYHTYMTQLFAASTHYVIIYACDDDQPHHYAPHVKTRKFTNWIKQFRPDFHLIEFIPNQFPLEAGKSSSTSFSDFFIYQKASA</sequence>
<keyword evidence="2" id="KW-1185">Reference proteome</keyword>
<evidence type="ECO:0000313" key="2">
    <source>
        <dbReference type="Proteomes" id="UP001139193"/>
    </source>
</evidence>
<dbReference type="Proteomes" id="UP001139193">
    <property type="component" value="Unassembled WGS sequence"/>
</dbReference>
<dbReference type="AlphaFoldDB" id="A0A9X1VDU0"/>
<keyword evidence="1" id="KW-0489">Methyltransferase</keyword>
<dbReference type="EMBL" id="JALBGC010000001">
    <property type="protein sequence ID" value="MCI1186302.1"/>
    <property type="molecule type" value="Genomic_DNA"/>
</dbReference>
<protein>
    <submittedName>
        <fullName evidence="1">Class I SAM-dependent methyltransferase</fullName>
    </submittedName>
</protein>
<dbReference type="InterPro" id="IPR029063">
    <property type="entry name" value="SAM-dependent_MTases_sf"/>
</dbReference>
<organism evidence="1 2">
    <name type="scientific">Hymenobacter cyanobacteriorum</name>
    <dbReference type="NCBI Taxonomy" id="2926463"/>
    <lineage>
        <taxon>Bacteria</taxon>
        <taxon>Pseudomonadati</taxon>
        <taxon>Bacteroidota</taxon>
        <taxon>Cytophagia</taxon>
        <taxon>Cytophagales</taxon>
        <taxon>Hymenobacteraceae</taxon>
        <taxon>Hymenobacter</taxon>
    </lineage>
</organism>
<dbReference type="GO" id="GO:0032259">
    <property type="term" value="P:methylation"/>
    <property type="evidence" value="ECO:0007669"/>
    <property type="project" value="UniProtKB-KW"/>
</dbReference>
<proteinExistence type="predicted"/>
<dbReference type="GO" id="GO:0008168">
    <property type="term" value="F:methyltransferase activity"/>
    <property type="evidence" value="ECO:0007669"/>
    <property type="project" value="UniProtKB-KW"/>
</dbReference>
<reference evidence="1" key="1">
    <citation type="submission" date="2022-03" db="EMBL/GenBank/DDBJ databases">
        <title>Bacterial whole genome sequence for Hymenobacter sp. DH14.</title>
        <authorList>
            <person name="Le V."/>
        </authorList>
    </citation>
    <scope>NUCLEOTIDE SEQUENCE</scope>
    <source>
        <strain evidence="1">DH14</strain>
    </source>
</reference>
<dbReference type="RefSeq" id="WP_241934579.1">
    <property type="nucleotide sequence ID" value="NZ_JALBGC010000001.1"/>
</dbReference>
<accession>A0A9X1VDU0</accession>
<dbReference type="Gene3D" id="3.40.50.150">
    <property type="entry name" value="Vaccinia Virus protein VP39"/>
    <property type="match status" value="1"/>
</dbReference>
<keyword evidence="1" id="KW-0808">Transferase</keyword>
<comment type="caution">
    <text evidence="1">The sequence shown here is derived from an EMBL/GenBank/DDBJ whole genome shotgun (WGS) entry which is preliminary data.</text>
</comment>
<name>A0A9X1VDU0_9BACT</name>
<dbReference type="SUPFAM" id="SSF53335">
    <property type="entry name" value="S-adenosyl-L-methionine-dependent methyltransferases"/>
    <property type="match status" value="1"/>
</dbReference>